<dbReference type="EMBL" id="CP137555">
    <property type="protein sequence ID" value="WOX05057.1"/>
    <property type="molecule type" value="Genomic_DNA"/>
</dbReference>
<organism evidence="2 3">
    <name type="scientific">Microbulbifer pacificus</name>
    <dbReference type="NCBI Taxonomy" id="407164"/>
    <lineage>
        <taxon>Bacteria</taxon>
        <taxon>Pseudomonadati</taxon>
        <taxon>Pseudomonadota</taxon>
        <taxon>Gammaproteobacteria</taxon>
        <taxon>Cellvibrionales</taxon>
        <taxon>Microbulbiferaceae</taxon>
        <taxon>Microbulbifer</taxon>
    </lineage>
</organism>
<dbReference type="Gene3D" id="2.40.50.140">
    <property type="entry name" value="Nucleic acid-binding proteins"/>
    <property type="match status" value="1"/>
</dbReference>
<dbReference type="Proteomes" id="UP001302477">
    <property type="component" value="Chromosome"/>
</dbReference>
<keyword evidence="3" id="KW-1185">Reference proteome</keyword>
<sequence>MFQGDSRINEKDILWEELKSKCPIGTKIKGKVVDVTHFGLFIDIGYGHRPSKELTGIIEIVASKSLPKDMALWPKVGDFVIGEVFFFRENLKEVDLRLVSVASKE</sequence>
<dbReference type="RefSeq" id="WP_318953531.1">
    <property type="nucleotide sequence ID" value="NZ_CP137555.1"/>
</dbReference>
<dbReference type="SUPFAM" id="SSF50249">
    <property type="entry name" value="Nucleic acid-binding proteins"/>
    <property type="match status" value="2"/>
</dbReference>
<feature type="domain" description="S1 motif" evidence="1">
    <location>
        <begin position="25"/>
        <end position="99"/>
    </location>
</feature>
<dbReference type="PROSITE" id="PS50126">
    <property type="entry name" value="S1"/>
    <property type="match status" value="1"/>
</dbReference>
<evidence type="ECO:0000313" key="3">
    <source>
        <dbReference type="Proteomes" id="UP001302477"/>
    </source>
</evidence>
<dbReference type="Pfam" id="PF00575">
    <property type="entry name" value="S1"/>
    <property type="match status" value="1"/>
</dbReference>
<reference evidence="2 3" key="1">
    <citation type="submission" date="2023-10" db="EMBL/GenBank/DDBJ databases">
        <title>Description of Microbulbifer bruguierae sp. nov., isolated from the sediments of mangrove plant Bruguiera sexangula and comparative genomic analyses of the genus Microbulbifer.</title>
        <authorList>
            <person name="Long M."/>
        </authorList>
    </citation>
    <scope>NUCLEOTIDE SEQUENCE [LARGE SCALE GENOMIC DNA]</scope>
    <source>
        <strain evidence="2 3">SPO729</strain>
    </source>
</reference>
<dbReference type="GO" id="GO:0003676">
    <property type="term" value="F:nucleic acid binding"/>
    <property type="evidence" value="ECO:0007669"/>
    <property type="project" value="InterPro"/>
</dbReference>
<dbReference type="InterPro" id="IPR012340">
    <property type="entry name" value="NA-bd_OB-fold"/>
</dbReference>
<evidence type="ECO:0000259" key="1">
    <source>
        <dbReference type="PROSITE" id="PS50126"/>
    </source>
</evidence>
<evidence type="ECO:0000313" key="2">
    <source>
        <dbReference type="EMBL" id="WOX05057.1"/>
    </source>
</evidence>
<accession>A0AAU0MYD3</accession>
<gene>
    <name evidence="2" type="ORF">R5R33_15110</name>
</gene>
<dbReference type="AlphaFoldDB" id="A0AAU0MYD3"/>
<name>A0AAU0MYD3_9GAMM</name>
<protein>
    <recommendedName>
        <fullName evidence="1">S1 motif domain-containing protein</fullName>
    </recommendedName>
</protein>
<dbReference type="InterPro" id="IPR003029">
    <property type="entry name" value="S1_domain"/>
</dbReference>
<dbReference type="KEGG" id="mpaf:R5R33_15110"/>
<dbReference type="SMART" id="SM00316">
    <property type="entry name" value="S1"/>
    <property type="match status" value="1"/>
</dbReference>
<proteinExistence type="predicted"/>